<feature type="compositionally biased region" description="Basic residues" evidence="1">
    <location>
        <begin position="177"/>
        <end position="190"/>
    </location>
</feature>
<proteinExistence type="predicted"/>
<gene>
    <name evidence="3" type="ORF">JR316_012639</name>
</gene>
<reference evidence="3" key="1">
    <citation type="submission" date="2021-02" db="EMBL/GenBank/DDBJ databases">
        <title>Psilocybe cubensis genome.</title>
        <authorList>
            <person name="Mckernan K.J."/>
            <person name="Crawford S."/>
            <person name="Trippe A."/>
            <person name="Kane L.T."/>
            <person name="Mclaughlin S."/>
        </authorList>
    </citation>
    <scope>NUCLEOTIDE SEQUENCE [LARGE SCALE GENOMIC DNA]</scope>
    <source>
        <strain evidence="3">MGC-MH-2018</strain>
    </source>
</reference>
<evidence type="ECO:0000313" key="3">
    <source>
        <dbReference type="EMBL" id="KAG5162316.1"/>
    </source>
</evidence>
<evidence type="ECO:0000256" key="1">
    <source>
        <dbReference type="SAM" id="MobiDB-lite"/>
    </source>
</evidence>
<sequence>MWGLVVLDASFNLVSSLIQALTWEDMSENVSPPPSPKLCAAVHITNPIVSSPSTLPALESFPTTPHFVLGPPSATLDPSSSTLDLLSSVDAASSNTISSAQKRKLKRNMSAKNARSKRREKAAEALSYRVHAFRASQKATSQKTPVSTSTSVHCEINVHDLPVTSTAFTALDPPPNTRKRRRAVLKSRTRRKPQPVFTLADLVGPDSKFRFKLVKASSTPTAIVDSDDRIIGVVANHPDDKDWAQLMQEAADALESHRDSVSQNDLIHRRGAFKALRCGVSYGGGQEVPGNLVDGDNADILKALNSMKAFKRLASFASCMYSRLFETKFFSSSIRLAVMCTWASSLFNYYATMLDGLHNEHRHLVRIFRDSIFSAVSYNFGPRTVCYKHKDYANLAFGFCAITALGTFDYTKGGHLVLWDLQLVIEFPAGCTILIPSALIAHSNIPVAEHERRYSFAQYTAGGLFRWVSHGFKTREDYLATLSCEELAAHKENDSKRWEFGLSMFSKWQDMKGPRHSEH</sequence>
<dbReference type="EMBL" id="JAFIQS010000019">
    <property type="protein sequence ID" value="KAG5162316.1"/>
    <property type="molecule type" value="Genomic_DNA"/>
</dbReference>
<comment type="caution">
    <text evidence="3">The sequence shown here is derived from an EMBL/GenBank/DDBJ whole genome shotgun (WGS) entry which is preliminary data.</text>
</comment>
<feature type="region of interest" description="Disordered" evidence="1">
    <location>
        <begin position="96"/>
        <end position="122"/>
    </location>
</feature>
<organism evidence="3">
    <name type="scientific">Psilocybe cubensis</name>
    <name type="common">Psychedelic mushroom</name>
    <name type="synonym">Stropharia cubensis</name>
    <dbReference type="NCBI Taxonomy" id="181762"/>
    <lineage>
        <taxon>Eukaryota</taxon>
        <taxon>Fungi</taxon>
        <taxon>Dikarya</taxon>
        <taxon>Basidiomycota</taxon>
        <taxon>Agaricomycotina</taxon>
        <taxon>Agaricomycetes</taxon>
        <taxon>Agaricomycetidae</taxon>
        <taxon>Agaricales</taxon>
        <taxon>Agaricineae</taxon>
        <taxon>Strophariaceae</taxon>
        <taxon>Psilocybe</taxon>
    </lineage>
</organism>
<name>A0A8H7XLS2_PSICU</name>
<protein>
    <submittedName>
        <fullName evidence="3">Uncharacterized protein</fullName>
    </submittedName>
</protein>
<dbReference type="AlphaFoldDB" id="A0A8H7XLS2"/>
<feature type="region of interest" description="Disordered" evidence="1">
    <location>
        <begin position="167"/>
        <end position="190"/>
    </location>
</feature>
<feature type="compositionally biased region" description="Basic residues" evidence="1">
    <location>
        <begin position="101"/>
        <end position="120"/>
    </location>
</feature>
<evidence type="ECO:0000256" key="2">
    <source>
        <dbReference type="SAM" id="SignalP"/>
    </source>
</evidence>
<accession>A0A8H7XLS2</accession>
<feature type="signal peptide" evidence="2">
    <location>
        <begin position="1"/>
        <end position="16"/>
    </location>
</feature>
<feature type="chain" id="PRO_5034836963" evidence="2">
    <location>
        <begin position="17"/>
        <end position="519"/>
    </location>
</feature>
<keyword evidence="2" id="KW-0732">Signal</keyword>
<dbReference type="Gene3D" id="3.60.130.30">
    <property type="match status" value="1"/>
</dbReference>